<protein>
    <submittedName>
        <fullName evidence="1">Uncharacterized protein</fullName>
    </submittedName>
</protein>
<accession>A0ACB9MVR9</accession>
<evidence type="ECO:0000313" key="1">
    <source>
        <dbReference type="EMBL" id="KAI4328272.1"/>
    </source>
</evidence>
<sequence length="154" mass="17487">MVYPGAVHPRFEHSLGVYWLAGRSIDIIKKYQGPELGIEYLDVQTVKLAGLLHDVGHSHMFEHGFLPRVLTGSKWSHEDMSMKMIDYIVDQHNIDIDLDTLKKVKSLRWSVAVEGCAGEDGDDGGTVEEESNDENEEHVFSLNLQILKTRRILQ</sequence>
<evidence type="ECO:0000313" key="2">
    <source>
        <dbReference type="Proteomes" id="UP000828941"/>
    </source>
</evidence>
<gene>
    <name evidence="1" type="ORF">L6164_020639</name>
</gene>
<comment type="caution">
    <text evidence="1">The sequence shown here is derived from an EMBL/GenBank/DDBJ whole genome shotgun (WGS) entry which is preliminary data.</text>
</comment>
<organism evidence="1 2">
    <name type="scientific">Bauhinia variegata</name>
    <name type="common">Purple orchid tree</name>
    <name type="synonym">Phanera variegata</name>
    <dbReference type="NCBI Taxonomy" id="167791"/>
    <lineage>
        <taxon>Eukaryota</taxon>
        <taxon>Viridiplantae</taxon>
        <taxon>Streptophyta</taxon>
        <taxon>Embryophyta</taxon>
        <taxon>Tracheophyta</taxon>
        <taxon>Spermatophyta</taxon>
        <taxon>Magnoliopsida</taxon>
        <taxon>eudicotyledons</taxon>
        <taxon>Gunneridae</taxon>
        <taxon>Pentapetalae</taxon>
        <taxon>rosids</taxon>
        <taxon>fabids</taxon>
        <taxon>Fabales</taxon>
        <taxon>Fabaceae</taxon>
        <taxon>Cercidoideae</taxon>
        <taxon>Cercideae</taxon>
        <taxon>Bauhiniinae</taxon>
        <taxon>Bauhinia</taxon>
    </lineage>
</organism>
<proteinExistence type="predicted"/>
<dbReference type="Proteomes" id="UP000828941">
    <property type="component" value="Chromosome 8"/>
</dbReference>
<name>A0ACB9MVR9_BAUVA</name>
<reference evidence="1 2" key="1">
    <citation type="journal article" date="2022" name="DNA Res.">
        <title>Chromosomal-level genome assembly of the orchid tree Bauhinia variegata (Leguminosae; Cercidoideae) supports the allotetraploid origin hypothesis of Bauhinia.</title>
        <authorList>
            <person name="Zhong Y."/>
            <person name="Chen Y."/>
            <person name="Zheng D."/>
            <person name="Pang J."/>
            <person name="Liu Y."/>
            <person name="Luo S."/>
            <person name="Meng S."/>
            <person name="Qian L."/>
            <person name="Wei D."/>
            <person name="Dai S."/>
            <person name="Zhou R."/>
        </authorList>
    </citation>
    <scope>NUCLEOTIDE SEQUENCE [LARGE SCALE GENOMIC DNA]</scope>
    <source>
        <strain evidence="1">BV-YZ2020</strain>
    </source>
</reference>
<keyword evidence="2" id="KW-1185">Reference proteome</keyword>
<dbReference type="EMBL" id="CM039433">
    <property type="protein sequence ID" value="KAI4328272.1"/>
    <property type="molecule type" value="Genomic_DNA"/>
</dbReference>